<proteinExistence type="predicted"/>
<dbReference type="FunFam" id="3.40.50.720:FF:000468">
    <property type="entry name" value="Short-chain dehydrogenase, putative"/>
    <property type="match status" value="1"/>
</dbReference>
<dbReference type="SUPFAM" id="SSF51735">
    <property type="entry name" value="NAD(P)-binding Rossmann-fold domains"/>
    <property type="match status" value="1"/>
</dbReference>
<dbReference type="STRING" id="1328759.A0A5C2RRY2"/>
<protein>
    <submittedName>
        <fullName evidence="1">Oxidoreductase</fullName>
    </submittedName>
</protein>
<name>A0A5C2RRY2_9APHY</name>
<dbReference type="PANTHER" id="PTHR43550:SF3">
    <property type="entry name" value="3-KETODIHYDROSPHINGOSINE REDUCTASE"/>
    <property type="match status" value="1"/>
</dbReference>
<dbReference type="Pfam" id="PF00106">
    <property type="entry name" value="adh_short"/>
    <property type="match status" value="1"/>
</dbReference>
<dbReference type="Gene3D" id="3.40.50.720">
    <property type="entry name" value="NAD(P)-binding Rossmann-like Domain"/>
    <property type="match status" value="1"/>
</dbReference>
<dbReference type="PANTHER" id="PTHR43550">
    <property type="entry name" value="3-KETODIHYDROSPHINGOSINE REDUCTASE"/>
    <property type="match status" value="1"/>
</dbReference>
<dbReference type="InterPro" id="IPR002347">
    <property type="entry name" value="SDR_fam"/>
</dbReference>
<sequence length="339" mass="36761">MPDAWVSVSLTSLALLAGLVLLAASVNMFGLSKRWDPSLKHCFVTGGSSGAGLALAKLLAQNGAHVSIVARDQAKLNKALEELEAARQNPQQVFRAYSFSVNTEAGSAAAIEAASEPFDGRCPDAFFLCAGASRPGFFVEQTEESLRTGMEQTYYAQAFTALAASKTMVQQGVKGKIVFCSSILGYFSMVGYSTYSPGKFAIRGLAETLQSEFMLYGIDVHVAFPGTIYSPGYSEENRVKPKVTLKIEETDEGATPEVVAKIILDGVRSGKFHITVDFIGNVFRSSTAGSTERNSYALDWVHGLIGYIALPIWRNSVDSTVLKHREEHEAYLRERGLRS</sequence>
<keyword evidence="2" id="KW-1185">Reference proteome</keyword>
<dbReference type="GO" id="GO:0005789">
    <property type="term" value="C:endoplasmic reticulum membrane"/>
    <property type="evidence" value="ECO:0007669"/>
    <property type="project" value="TreeGrafter"/>
</dbReference>
<dbReference type="GO" id="GO:0047560">
    <property type="term" value="F:3-dehydrosphinganine reductase activity"/>
    <property type="evidence" value="ECO:0007669"/>
    <property type="project" value="TreeGrafter"/>
</dbReference>
<dbReference type="Proteomes" id="UP000313359">
    <property type="component" value="Unassembled WGS sequence"/>
</dbReference>
<dbReference type="PRINTS" id="PR00081">
    <property type="entry name" value="GDHRDH"/>
</dbReference>
<dbReference type="GO" id="GO:0030148">
    <property type="term" value="P:sphingolipid biosynthetic process"/>
    <property type="evidence" value="ECO:0007669"/>
    <property type="project" value="TreeGrafter"/>
</dbReference>
<dbReference type="GO" id="GO:0006666">
    <property type="term" value="P:3-keto-sphinganine metabolic process"/>
    <property type="evidence" value="ECO:0007669"/>
    <property type="project" value="TreeGrafter"/>
</dbReference>
<organism evidence="1 2">
    <name type="scientific">Lentinus tigrinus ALCF2SS1-6</name>
    <dbReference type="NCBI Taxonomy" id="1328759"/>
    <lineage>
        <taxon>Eukaryota</taxon>
        <taxon>Fungi</taxon>
        <taxon>Dikarya</taxon>
        <taxon>Basidiomycota</taxon>
        <taxon>Agaricomycotina</taxon>
        <taxon>Agaricomycetes</taxon>
        <taxon>Polyporales</taxon>
        <taxon>Polyporaceae</taxon>
        <taxon>Lentinus</taxon>
    </lineage>
</organism>
<dbReference type="AlphaFoldDB" id="A0A5C2RRY2"/>
<gene>
    <name evidence="1" type="ORF">L227DRAFT_580608</name>
</gene>
<evidence type="ECO:0000313" key="2">
    <source>
        <dbReference type="Proteomes" id="UP000313359"/>
    </source>
</evidence>
<accession>A0A5C2RRY2</accession>
<evidence type="ECO:0000313" key="1">
    <source>
        <dbReference type="EMBL" id="RPD54333.1"/>
    </source>
</evidence>
<reference evidence="1" key="1">
    <citation type="journal article" date="2018" name="Genome Biol. Evol.">
        <title>Genomics and development of Lentinus tigrinus, a white-rot wood-decaying mushroom with dimorphic fruiting bodies.</title>
        <authorList>
            <person name="Wu B."/>
            <person name="Xu Z."/>
            <person name="Knudson A."/>
            <person name="Carlson A."/>
            <person name="Chen N."/>
            <person name="Kovaka S."/>
            <person name="LaButti K."/>
            <person name="Lipzen A."/>
            <person name="Pennachio C."/>
            <person name="Riley R."/>
            <person name="Schakwitz W."/>
            <person name="Umezawa K."/>
            <person name="Ohm R.A."/>
            <person name="Grigoriev I.V."/>
            <person name="Nagy L.G."/>
            <person name="Gibbons J."/>
            <person name="Hibbett D."/>
        </authorList>
    </citation>
    <scope>NUCLEOTIDE SEQUENCE [LARGE SCALE GENOMIC DNA]</scope>
    <source>
        <strain evidence="1">ALCF2SS1-6</strain>
    </source>
</reference>
<dbReference type="OrthoDB" id="10267115at2759"/>
<dbReference type="InterPro" id="IPR036291">
    <property type="entry name" value="NAD(P)-bd_dom_sf"/>
</dbReference>
<dbReference type="EMBL" id="ML122307">
    <property type="protein sequence ID" value="RPD54333.1"/>
    <property type="molecule type" value="Genomic_DNA"/>
</dbReference>